<reference evidence="2 3" key="1">
    <citation type="submission" date="2015-09" db="EMBL/GenBank/DDBJ databases">
        <authorList>
            <consortium name="Pathogen Informatics"/>
            <person name="Wu L."/>
            <person name="Ma J."/>
        </authorList>
    </citation>
    <scope>NUCLEOTIDE SEQUENCE [LARGE SCALE GENOMIC DNA]</scope>
    <source>
        <strain evidence="2 3">2789STDY5834858</strain>
    </source>
</reference>
<dbReference type="Gene3D" id="3.30.200.20">
    <property type="entry name" value="Phosphorylase Kinase, domain 1"/>
    <property type="match status" value="1"/>
</dbReference>
<evidence type="ECO:0000313" key="2">
    <source>
        <dbReference type="EMBL" id="CUO05054.1"/>
    </source>
</evidence>
<accession>A0ABP2AUW4</accession>
<dbReference type="EMBL" id="CYZR01000005">
    <property type="protein sequence ID" value="CUO05054.1"/>
    <property type="molecule type" value="Genomic_DNA"/>
</dbReference>
<comment type="caution">
    <text evidence="2">The sequence shown here is derived from an EMBL/GenBank/DDBJ whole genome shotgun (WGS) entry which is preliminary data.</text>
</comment>
<name>A0ABP2AUW4_SARVE</name>
<keyword evidence="3" id="KW-1185">Reference proteome</keyword>
<dbReference type="PANTHER" id="PTHR39179:SF1">
    <property type="entry name" value="SPORE COAT PROTEIN I"/>
    <property type="match status" value="1"/>
</dbReference>
<dbReference type="PANTHER" id="PTHR39179">
    <property type="entry name" value="SPORE COAT PROTEIN I"/>
    <property type="match status" value="1"/>
</dbReference>
<feature type="domain" description="Aminoglycoside phosphotransferase" evidence="1">
    <location>
        <begin position="202"/>
        <end position="249"/>
    </location>
</feature>
<protein>
    <submittedName>
        <fullName evidence="2">Spore coat protein I</fullName>
    </submittedName>
</protein>
<evidence type="ECO:0000259" key="1">
    <source>
        <dbReference type="Pfam" id="PF01636"/>
    </source>
</evidence>
<keyword evidence="2" id="KW-0167">Capsid protein</keyword>
<keyword evidence="2" id="KW-0946">Virion</keyword>
<dbReference type="Pfam" id="PF01636">
    <property type="entry name" value="APH"/>
    <property type="match status" value="1"/>
</dbReference>
<dbReference type="RefSeq" id="WP_055259595.1">
    <property type="nucleotide sequence ID" value="NZ_CABIXL010000005.1"/>
</dbReference>
<dbReference type="Proteomes" id="UP000095488">
    <property type="component" value="Unassembled WGS sequence"/>
</dbReference>
<dbReference type="InterPro" id="IPR011009">
    <property type="entry name" value="Kinase-like_dom_sf"/>
</dbReference>
<dbReference type="InterPro" id="IPR047175">
    <property type="entry name" value="CotS-like"/>
</dbReference>
<dbReference type="InterPro" id="IPR002575">
    <property type="entry name" value="Aminoglycoside_PTrfase"/>
</dbReference>
<dbReference type="SUPFAM" id="SSF56112">
    <property type="entry name" value="Protein kinase-like (PK-like)"/>
    <property type="match status" value="1"/>
</dbReference>
<sequence>MDYVYIKNLVEEKYSINVQSVEKIKNVYKIIDNSNSKFCLKVIGYEYPHFYFIISAMEHLKNNNYKNILEIINTTDNKNYIKIKDKFAYLTKWIDSRELNYDNPVDLEMATINLAKLHRGSEGFSINSKMKPRIYWGNWIKNFQTRGNEILDFKKRIYQKSYKSEFDLLYLDIIIEQLESVENCIINLKKSGYMSLMSRQVMRRGFCHHDYAHHNVLLDSNNEIRIIDFDYCILDTNLHDLGSLCIRVMKDGKWDINKFKKIINDYSMVKSITDEEIKILKYFIMFPQAYWQLGIQYYWEQQPWKEEVFINKLLKYINDIEMRKEFIEQL</sequence>
<gene>
    <name evidence="2" type="primary">cotI_3</name>
    <name evidence="2" type="ORF">ERS852473_01781</name>
</gene>
<organism evidence="2 3">
    <name type="scientific">Sarcina ventriculi</name>
    <name type="common">Clostridium ventriculi</name>
    <dbReference type="NCBI Taxonomy" id="1267"/>
    <lineage>
        <taxon>Bacteria</taxon>
        <taxon>Bacillati</taxon>
        <taxon>Bacillota</taxon>
        <taxon>Clostridia</taxon>
        <taxon>Eubacteriales</taxon>
        <taxon>Clostridiaceae</taxon>
        <taxon>Sarcina</taxon>
    </lineage>
</organism>
<evidence type="ECO:0000313" key="3">
    <source>
        <dbReference type="Proteomes" id="UP000095488"/>
    </source>
</evidence>
<proteinExistence type="predicted"/>
<dbReference type="Gene3D" id="3.90.1200.10">
    <property type="match status" value="1"/>
</dbReference>
<dbReference type="InterPro" id="IPR014255">
    <property type="entry name" value="Spore_coat_CotS"/>
</dbReference>
<dbReference type="NCBIfam" id="TIGR02906">
    <property type="entry name" value="spore_CotS"/>
    <property type="match status" value="1"/>
</dbReference>